<dbReference type="RefSeq" id="WP_210154838.1">
    <property type="nucleotide sequence ID" value="NZ_JAFCNB010000003.1"/>
</dbReference>
<accession>A0A941AI76</accession>
<comment type="caution">
    <text evidence="1">The sequence shown here is derived from an EMBL/GenBank/DDBJ whole genome shotgun (WGS) entry which is preliminary data.</text>
</comment>
<dbReference type="EMBL" id="JAFCNB010000003">
    <property type="protein sequence ID" value="MBP2703527.1"/>
    <property type="molecule type" value="Genomic_DNA"/>
</dbReference>
<sequence>MVIKDATDPIEWPEFGATVRVTLYLDGSTLEGTAAAPHFARTGVVIATPRSGAPALIVACGPIPEGPADGDGWEITREHVKITSEGRSQWTVDPVPDGGRTLVVTAVVAPGFNDPDVLALALRQVLRSYGCDLLPHSWGPDLDEVASRLGAARERVEVLALQP</sequence>
<keyword evidence="2" id="KW-1185">Reference proteome</keyword>
<dbReference type="Proteomes" id="UP000674234">
    <property type="component" value="Unassembled WGS sequence"/>
</dbReference>
<name>A0A941AI76_9ACTN</name>
<dbReference type="AlphaFoldDB" id="A0A941AI76"/>
<proteinExistence type="predicted"/>
<gene>
    <name evidence="1" type="ORF">JOL79_06905</name>
</gene>
<evidence type="ECO:0000313" key="1">
    <source>
        <dbReference type="EMBL" id="MBP2703527.1"/>
    </source>
</evidence>
<organism evidence="1 2">
    <name type="scientific">Microbispora oryzae</name>
    <dbReference type="NCBI Taxonomy" id="2806554"/>
    <lineage>
        <taxon>Bacteria</taxon>
        <taxon>Bacillati</taxon>
        <taxon>Actinomycetota</taxon>
        <taxon>Actinomycetes</taxon>
        <taxon>Streptosporangiales</taxon>
        <taxon>Streptosporangiaceae</taxon>
        <taxon>Microbispora</taxon>
    </lineage>
</organism>
<evidence type="ECO:0000313" key="2">
    <source>
        <dbReference type="Proteomes" id="UP000674234"/>
    </source>
</evidence>
<reference evidence="1" key="1">
    <citation type="submission" date="2021-02" db="EMBL/GenBank/DDBJ databases">
        <title>Draft genome sequence of Microbispora sp. RL4-1S isolated from rice leaves in Thailand.</title>
        <authorList>
            <person name="Muangham S."/>
            <person name="Duangmal K."/>
        </authorList>
    </citation>
    <scope>NUCLEOTIDE SEQUENCE</scope>
    <source>
        <strain evidence="1">RL4-1S</strain>
    </source>
</reference>
<protein>
    <submittedName>
        <fullName evidence="1">Uncharacterized protein</fullName>
    </submittedName>
</protein>